<dbReference type="PANTHER" id="PTHR47862">
    <property type="entry name" value="PEPTIDYL-PROLYL CIS-TRANS ISOMERASE FKBP18, CHLOROPLASTIC"/>
    <property type="match status" value="1"/>
</dbReference>
<gene>
    <name evidence="4" type="ORF">DUNSADRAFT_14295</name>
</gene>
<organism evidence="4 5">
    <name type="scientific">Dunaliella salina</name>
    <name type="common">Green alga</name>
    <name type="synonym">Protococcus salinus</name>
    <dbReference type="NCBI Taxonomy" id="3046"/>
    <lineage>
        <taxon>Eukaryota</taxon>
        <taxon>Viridiplantae</taxon>
        <taxon>Chlorophyta</taxon>
        <taxon>core chlorophytes</taxon>
        <taxon>Chlorophyceae</taxon>
        <taxon>CS clade</taxon>
        <taxon>Chlamydomonadales</taxon>
        <taxon>Dunaliellaceae</taxon>
        <taxon>Dunaliella</taxon>
    </lineage>
</organism>
<feature type="compositionally biased region" description="Polar residues" evidence="2">
    <location>
        <begin position="1"/>
        <end position="13"/>
    </location>
</feature>
<evidence type="ECO:0000313" key="4">
    <source>
        <dbReference type="EMBL" id="KAF5841120.1"/>
    </source>
</evidence>
<dbReference type="InterPro" id="IPR001179">
    <property type="entry name" value="PPIase_FKBP_dom"/>
</dbReference>
<keyword evidence="5" id="KW-1185">Reference proteome</keyword>
<dbReference type="Pfam" id="PF00254">
    <property type="entry name" value="FKBP_C"/>
    <property type="match status" value="1"/>
</dbReference>
<dbReference type="PROSITE" id="PS50059">
    <property type="entry name" value="FKBP_PPIASE"/>
    <property type="match status" value="1"/>
</dbReference>
<name>A0ABQ7H2R6_DUNSA</name>
<keyword evidence="1" id="KW-0413">Isomerase</keyword>
<evidence type="ECO:0000256" key="2">
    <source>
        <dbReference type="SAM" id="MobiDB-lite"/>
    </source>
</evidence>
<feature type="region of interest" description="Disordered" evidence="2">
    <location>
        <begin position="1"/>
        <end position="54"/>
    </location>
</feature>
<comment type="catalytic activity">
    <reaction evidence="1">
        <text>[protein]-peptidylproline (omega=180) = [protein]-peptidylproline (omega=0)</text>
        <dbReference type="Rhea" id="RHEA:16237"/>
        <dbReference type="Rhea" id="RHEA-COMP:10747"/>
        <dbReference type="Rhea" id="RHEA-COMP:10748"/>
        <dbReference type="ChEBI" id="CHEBI:83833"/>
        <dbReference type="ChEBI" id="CHEBI:83834"/>
        <dbReference type="EC" id="5.2.1.8"/>
    </reaction>
</comment>
<dbReference type="EC" id="5.2.1.8" evidence="1"/>
<evidence type="ECO:0000313" key="5">
    <source>
        <dbReference type="Proteomes" id="UP000815325"/>
    </source>
</evidence>
<evidence type="ECO:0000259" key="3">
    <source>
        <dbReference type="PROSITE" id="PS50059"/>
    </source>
</evidence>
<accession>A0ABQ7H2R6</accession>
<sequence length="242" mass="25531">MQLCRPTTLSSSVYGRDAHLPPAAARPKQVSLSAQHSTGHANQDPVSSPPDVRHASRRDILSLFGGAPSAAILSGILPGTAKAGQLSPLDKNYKMEMARRRRKIPIEEFSDGPEGLKYYDVVAGDGDEPVRGDRVAVHYDVKFRSITIATSRAGAGVTGGTPVGFNVGTPADAPGGILPGIDLGVLGMHVGGLRRLIVPPELAYGDKQMGEITPNSTLQIDLELLSIQPKNPFGSRVKLVEG</sequence>
<reference evidence="4" key="1">
    <citation type="submission" date="2017-08" db="EMBL/GenBank/DDBJ databases">
        <authorList>
            <person name="Polle J.E."/>
            <person name="Barry K."/>
            <person name="Cushman J."/>
            <person name="Schmutz J."/>
            <person name="Tran D."/>
            <person name="Hathwaick L.T."/>
            <person name="Yim W.C."/>
            <person name="Jenkins J."/>
            <person name="Mckie-Krisberg Z.M."/>
            <person name="Prochnik S."/>
            <person name="Lindquist E."/>
            <person name="Dockter R.B."/>
            <person name="Adam C."/>
            <person name="Molina H."/>
            <person name="Bunkerborg J."/>
            <person name="Jin E."/>
            <person name="Buchheim M."/>
            <person name="Magnuson J."/>
        </authorList>
    </citation>
    <scope>NUCLEOTIDE SEQUENCE</scope>
    <source>
        <strain evidence="4">CCAP 19/18</strain>
    </source>
</reference>
<dbReference type="InterPro" id="IPR046357">
    <property type="entry name" value="PPIase_dom_sf"/>
</dbReference>
<feature type="compositionally biased region" description="Polar residues" evidence="2">
    <location>
        <begin position="30"/>
        <end position="46"/>
    </location>
</feature>
<proteinExistence type="predicted"/>
<comment type="caution">
    <text evidence="4">The sequence shown here is derived from an EMBL/GenBank/DDBJ whole genome shotgun (WGS) entry which is preliminary data.</text>
</comment>
<feature type="domain" description="PPIase FKBP-type" evidence="3">
    <location>
        <begin position="132"/>
        <end position="228"/>
    </location>
</feature>
<evidence type="ECO:0000256" key="1">
    <source>
        <dbReference type="PROSITE-ProRule" id="PRU00277"/>
    </source>
</evidence>
<dbReference type="InterPro" id="IPR044180">
    <property type="entry name" value="FKBP18-like"/>
</dbReference>
<dbReference type="SUPFAM" id="SSF54534">
    <property type="entry name" value="FKBP-like"/>
    <property type="match status" value="1"/>
</dbReference>
<dbReference type="EMBL" id="MU069494">
    <property type="protein sequence ID" value="KAF5841120.1"/>
    <property type="molecule type" value="Genomic_DNA"/>
</dbReference>
<protein>
    <recommendedName>
        <fullName evidence="1">peptidylprolyl isomerase</fullName>
        <ecNumber evidence="1">5.2.1.8</ecNumber>
    </recommendedName>
</protein>
<dbReference type="Proteomes" id="UP000815325">
    <property type="component" value="Unassembled WGS sequence"/>
</dbReference>
<dbReference type="Gene3D" id="3.10.50.40">
    <property type="match status" value="1"/>
</dbReference>
<dbReference type="PANTHER" id="PTHR47862:SF2">
    <property type="entry name" value="PEPTIDYLPROLYL ISOMERASE"/>
    <property type="match status" value="1"/>
</dbReference>
<keyword evidence="1" id="KW-0697">Rotamase</keyword>